<feature type="domain" description="NAD(P)-binding" evidence="1">
    <location>
        <begin position="9"/>
        <end position="188"/>
    </location>
</feature>
<evidence type="ECO:0000313" key="2">
    <source>
        <dbReference type="EMBL" id="KJW12578.1"/>
    </source>
</evidence>
<dbReference type="SUPFAM" id="SSF51735">
    <property type="entry name" value="NAD(P)-binding Rossmann-fold domains"/>
    <property type="match status" value="1"/>
</dbReference>
<dbReference type="EMBL" id="JZCR01000019">
    <property type="protein sequence ID" value="KJW12578.1"/>
    <property type="molecule type" value="Genomic_DNA"/>
</dbReference>
<comment type="caution">
    <text evidence="2">The sequence shown here is derived from an EMBL/GenBank/DDBJ whole genome shotgun (WGS) entry which is preliminary data.</text>
</comment>
<dbReference type="InterPro" id="IPR016040">
    <property type="entry name" value="NAD(P)-bd_dom"/>
</dbReference>
<evidence type="ECO:0000313" key="3">
    <source>
        <dbReference type="Proteomes" id="UP000033491"/>
    </source>
</evidence>
<dbReference type="Pfam" id="PF13460">
    <property type="entry name" value="NAD_binding_10"/>
    <property type="match status" value="1"/>
</dbReference>
<dbReference type="PANTHER" id="PTHR15020:SF50">
    <property type="entry name" value="UPF0659 PROTEIN YMR090W"/>
    <property type="match status" value="1"/>
</dbReference>
<gene>
    <name evidence="2" type="ORF">VC81_08870</name>
</gene>
<evidence type="ECO:0000259" key="1">
    <source>
        <dbReference type="Pfam" id="PF13460"/>
    </source>
</evidence>
<dbReference type="RefSeq" id="WP_045807686.1">
    <property type="nucleotide sequence ID" value="NZ_JZCR01000019.1"/>
</dbReference>
<dbReference type="OrthoDB" id="9803892at2"/>
<protein>
    <submittedName>
        <fullName evidence="2">Oxidoreductase</fullName>
    </submittedName>
</protein>
<dbReference type="PATRIC" id="fig|216463.3.peg.894"/>
<dbReference type="InterPro" id="IPR036291">
    <property type="entry name" value="NAD(P)-bd_dom_sf"/>
</dbReference>
<dbReference type="Proteomes" id="UP000033491">
    <property type="component" value="Unassembled WGS sequence"/>
</dbReference>
<dbReference type="STRING" id="216463.VC81_08870"/>
<dbReference type="PANTHER" id="PTHR15020">
    <property type="entry name" value="FLAVIN REDUCTASE-RELATED"/>
    <property type="match status" value="1"/>
</dbReference>
<dbReference type="AlphaFoldDB" id="A0A0F3RRB6"/>
<organism evidence="2 3">
    <name type="scientific">Levilactobacillus spicheri</name>
    <dbReference type="NCBI Taxonomy" id="216463"/>
    <lineage>
        <taxon>Bacteria</taxon>
        <taxon>Bacillati</taxon>
        <taxon>Bacillota</taxon>
        <taxon>Bacilli</taxon>
        <taxon>Lactobacillales</taxon>
        <taxon>Lactobacillaceae</taxon>
        <taxon>Levilactobacillus</taxon>
    </lineage>
</organism>
<reference evidence="2 3" key="1">
    <citation type="submission" date="2015-03" db="EMBL/GenBank/DDBJ databases">
        <authorList>
            <person name="Zheng J."/>
            <person name="Ganezle M."/>
        </authorList>
    </citation>
    <scope>NUCLEOTIDE SEQUENCE [LARGE SCALE GENOMIC DNA]</scope>
    <source>
        <strain evidence="2 3">LP38</strain>
    </source>
</reference>
<name>A0A0F3RRB6_9LACO</name>
<dbReference type="Gene3D" id="3.40.50.720">
    <property type="entry name" value="NAD(P)-binding Rossmann-like Domain"/>
    <property type="match status" value="1"/>
</dbReference>
<proteinExistence type="predicted"/>
<sequence>MTKYTVLAATGQIGQLTVQDLLDHSDADLVLFGRNASQRLRRFADDRVSFVDGDLKDSAALKQAFTGTDAVFLAYVATPDIMVPLIKALDDAGVKRFVTMSVPDVYQEVAGPFQAWYREHTGLVWQTNYVDTVDAVENSGLDYVILRTTWLYNDASKTAVDVTKKGEPFKDAQITREAVATFASDLLTGKQDYHKESLGIGEPNTEWTKPSFY</sequence>
<accession>A0A0F3RRB6</accession>